<dbReference type="Proteomes" id="UP000618343">
    <property type="component" value="Unassembled WGS sequence"/>
</dbReference>
<sequence>MSGFKETEIGLIPEDWEVVPILDCCMFERGTEVGGKNYNSEGKGVPFIRVGNIAKGLQGLVYTTCKKVKLCKEEDILIALDGSPGAVARGWRGAYASGIRKVLIKPNWENKLSYDYLYFILQHPVVQDVIKTYTTGVTILHASKSLQYIKIPLPPLEEQRKIAHILRVVDKKIEVEKRRKEVLENLFKTMLHKLMTGEIRLKEVDL</sequence>
<evidence type="ECO:0000313" key="5">
    <source>
        <dbReference type="EMBL" id="HIP90827.1"/>
    </source>
</evidence>
<dbReference type="PANTHER" id="PTHR30408">
    <property type="entry name" value="TYPE-1 RESTRICTION ENZYME ECOKI SPECIFICITY PROTEIN"/>
    <property type="match status" value="1"/>
</dbReference>
<evidence type="ECO:0000256" key="3">
    <source>
        <dbReference type="ARBA" id="ARBA00023125"/>
    </source>
</evidence>
<dbReference type="Gene3D" id="3.90.220.20">
    <property type="entry name" value="DNA methylase specificity domains"/>
    <property type="match status" value="1"/>
</dbReference>
<keyword evidence="2" id="KW-0680">Restriction system</keyword>
<evidence type="ECO:0000259" key="4">
    <source>
        <dbReference type="Pfam" id="PF01420"/>
    </source>
</evidence>
<name>A0A832ZHW7_9EURY</name>
<gene>
    <name evidence="5" type="ORF">EYH21_00780</name>
</gene>
<keyword evidence="5" id="KW-0378">Hydrolase</keyword>
<accession>A0A832ZHW7</accession>
<evidence type="ECO:0000256" key="1">
    <source>
        <dbReference type="ARBA" id="ARBA00010923"/>
    </source>
</evidence>
<dbReference type="GO" id="GO:0003677">
    <property type="term" value="F:DNA binding"/>
    <property type="evidence" value="ECO:0007669"/>
    <property type="project" value="UniProtKB-KW"/>
</dbReference>
<comment type="caution">
    <text evidence="5">The sequence shown here is derived from an EMBL/GenBank/DDBJ whole genome shotgun (WGS) entry which is preliminary data.</text>
</comment>
<evidence type="ECO:0000256" key="2">
    <source>
        <dbReference type="ARBA" id="ARBA00022747"/>
    </source>
</evidence>
<dbReference type="InterPro" id="IPR052021">
    <property type="entry name" value="Type-I_RS_S_subunit"/>
</dbReference>
<dbReference type="PANTHER" id="PTHR30408:SF12">
    <property type="entry name" value="TYPE I RESTRICTION ENZYME MJAVIII SPECIFICITY SUBUNIT"/>
    <property type="match status" value="1"/>
</dbReference>
<dbReference type="EMBL" id="DQUO01000003">
    <property type="protein sequence ID" value="HIP90827.1"/>
    <property type="molecule type" value="Genomic_DNA"/>
</dbReference>
<dbReference type="AlphaFoldDB" id="A0A832ZHW7"/>
<dbReference type="SUPFAM" id="SSF116734">
    <property type="entry name" value="DNA methylase specificity domain"/>
    <property type="match status" value="1"/>
</dbReference>
<organism evidence="5 6">
    <name type="scientific">Methanothermococcus okinawensis</name>
    <dbReference type="NCBI Taxonomy" id="155863"/>
    <lineage>
        <taxon>Archaea</taxon>
        <taxon>Methanobacteriati</taxon>
        <taxon>Methanobacteriota</taxon>
        <taxon>Methanomada group</taxon>
        <taxon>Methanococci</taxon>
        <taxon>Methanococcales</taxon>
        <taxon>Methanococcaceae</taxon>
        <taxon>Methanothermococcus</taxon>
    </lineage>
</organism>
<proteinExistence type="inferred from homology"/>
<feature type="domain" description="Type I restriction modification DNA specificity" evidence="4">
    <location>
        <begin position="13"/>
        <end position="185"/>
    </location>
</feature>
<dbReference type="InterPro" id="IPR000055">
    <property type="entry name" value="Restrct_endonuc_typeI_TRD"/>
</dbReference>
<comment type="similarity">
    <text evidence="1">Belongs to the type-I restriction system S methylase family.</text>
</comment>
<protein>
    <submittedName>
        <fullName evidence="5">Restriction endonuclease subunit S</fullName>
    </submittedName>
</protein>
<keyword evidence="3" id="KW-0238">DNA-binding</keyword>
<reference evidence="5" key="1">
    <citation type="journal article" date="2020" name="ISME J.">
        <title>Gammaproteobacteria mediating utilization of methyl-, sulfur- and petroleum organic compounds in deep ocean hydrothermal plumes.</title>
        <authorList>
            <person name="Zhou Z."/>
            <person name="Liu Y."/>
            <person name="Pan J."/>
            <person name="Cron B.R."/>
            <person name="Toner B.M."/>
            <person name="Anantharaman K."/>
            <person name="Breier J.A."/>
            <person name="Dick G.J."/>
            <person name="Li M."/>
        </authorList>
    </citation>
    <scope>NUCLEOTIDE SEQUENCE</scope>
    <source>
        <strain evidence="5">SZUA-1471</strain>
    </source>
</reference>
<dbReference type="GO" id="GO:0004519">
    <property type="term" value="F:endonuclease activity"/>
    <property type="evidence" value="ECO:0007669"/>
    <property type="project" value="UniProtKB-KW"/>
</dbReference>
<dbReference type="Gene3D" id="1.10.287.1120">
    <property type="entry name" value="Bipartite methylase S protein"/>
    <property type="match status" value="1"/>
</dbReference>
<dbReference type="Pfam" id="PF01420">
    <property type="entry name" value="Methylase_S"/>
    <property type="match status" value="1"/>
</dbReference>
<evidence type="ECO:0000313" key="6">
    <source>
        <dbReference type="Proteomes" id="UP000618343"/>
    </source>
</evidence>
<keyword evidence="5" id="KW-0255">Endonuclease</keyword>
<keyword evidence="5" id="KW-0540">Nuclease</keyword>
<dbReference type="InterPro" id="IPR044946">
    <property type="entry name" value="Restrct_endonuc_typeI_TRD_sf"/>
</dbReference>
<dbReference type="GO" id="GO:0009307">
    <property type="term" value="P:DNA restriction-modification system"/>
    <property type="evidence" value="ECO:0007669"/>
    <property type="project" value="UniProtKB-KW"/>
</dbReference>